<evidence type="ECO:0000256" key="2">
    <source>
        <dbReference type="ARBA" id="ARBA00022741"/>
    </source>
</evidence>
<dbReference type="Pfam" id="PF13361">
    <property type="entry name" value="UvrD_C"/>
    <property type="match status" value="1"/>
</dbReference>
<dbReference type="GO" id="GO:0004527">
    <property type="term" value="F:exonuclease activity"/>
    <property type="evidence" value="ECO:0007669"/>
    <property type="project" value="UniProtKB-KW"/>
</dbReference>
<dbReference type="InterPro" id="IPR014017">
    <property type="entry name" value="DNA_helicase_UvrD-like_C"/>
</dbReference>
<dbReference type="InterPro" id="IPR011604">
    <property type="entry name" value="PDDEXK-like_dom_sf"/>
</dbReference>
<sequence>MTFFSIPEAALKAQATATHPKTNVWVSANAGSGKTHVLSERVIRLLLNGTPPARILCLTYTRAAAAVMQSRIFRTLSSWSELDDAQLKEILSQLENKPISAQKLTYARQLFARALETPGGLKIQTIHAFCESLLHQFMLEANIAGHFELVDDISRKKLLQEARRQLLEHKDAQPALKQLLKVISEHILNQLLYEATEKQHKLAGFLSAVLSENGEEKLHALFHLASDETNEQLLEKIQQTARLPLYALTHCQTNGNKSLKKMIAKFSQLKNACDEKNIIGIISDIYFKTTGEPRNFSSLSCNKLDEIWPFIQQILEDKQNKLSILLEKYQCATIATLNKAAFQLCALYLKIIANLKKANGLLDFDDLIERTLNLLRRKGASQWVHYKLDRGLDHILLDEAQDTNPEQWQIIQLLAQEFFTGYGQRTNTRTLFAVGDEKQSIYSFQGAVPENFAENGRIIQKKALQAKQKFEKIQLNYSFRSTADVLKSVDLVFEKPENYKGLSAENIKTVHEAIRIHSPGEVIVWDAIPKEKSKLPDDWHLSVDHLDTPETRLAEKIAETIAGWLQKREMLPAKEHLMRASDIMILVRKRDHFVSALSRALKLRNIPIAGADRLQLIKHISVRDLMALARFVLQPQDDLSLACVLKSPLFVLSEEELYQLSAHRTGSLWQSLCMHASSYASFKNAFEKLNQYRTLVDKIPVFEFYSHILNNDKGRQKILARLGSEANDVLDAFMDYTLTIQKTGLPGLQAFLETLSANDPEIKREFDQNHEEIRIMTVHAAKGLEAAVVFLVDPGSAIWHPQHAPHLLKVSSNHAQWSDQQAFIWRPHAKFETPPSKQALSYLKKRAEEEYRRLLYVGMTRAKDCLFVCGYSGEKIFPNTWLQLVKNALKPHAVAIKGPAEDIAAWRYCITPSSLAPINQELPHIARQTPPSLPAFFSHKVPEEPALPKPLRPSVASLSIEADPEISSNSKYLSTSPVLGEPNTNRAFFIEYGNIVHRLLQYLPNCPPQKRRDYAQHYLNIKVSHWFENQKETALCHVWQILDHSYLTPLFSDHSRAEVPLMGMVKIRGKEQTVSGQIDRIYITEENVIFADFKTGFSPENEATIPPHHLLQMALYRKLLQTIHPNKEIQALLVYSKEVKVFKLLPEKLDTLLNEIV</sequence>
<keyword evidence="10" id="KW-0413">Isomerase</keyword>
<evidence type="ECO:0000256" key="14">
    <source>
        <dbReference type="ARBA" id="ARBA00048988"/>
    </source>
</evidence>
<keyword evidence="8" id="KW-0238">DNA-binding</keyword>
<dbReference type="Pfam" id="PF12705">
    <property type="entry name" value="PDDEXK_1"/>
    <property type="match status" value="1"/>
</dbReference>
<dbReference type="GO" id="GO:0033202">
    <property type="term" value="C:DNA helicase complex"/>
    <property type="evidence" value="ECO:0007669"/>
    <property type="project" value="TreeGrafter"/>
</dbReference>
<keyword evidence="5 15" id="KW-0347">Helicase</keyword>
<dbReference type="RefSeq" id="WP_006589987.1">
    <property type="nucleotide sequence ID" value="NZ_JH725077.1"/>
</dbReference>
<evidence type="ECO:0000313" key="19">
    <source>
        <dbReference type="Proteomes" id="UP000008748"/>
    </source>
</evidence>
<keyword evidence="4 15" id="KW-0378">Hydrolase</keyword>
<evidence type="ECO:0000259" key="17">
    <source>
        <dbReference type="PROSITE" id="PS51217"/>
    </source>
</evidence>
<dbReference type="Gene3D" id="3.40.50.300">
    <property type="entry name" value="P-loop containing nucleotide triphosphate hydrolases"/>
    <property type="match status" value="3"/>
</dbReference>
<accession>J1IZ08</accession>
<evidence type="ECO:0000259" key="16">
    <source>
        <dbReference type="PROSITE" id="PS51198"/>
    </source>
</evidence>
<comment type="catalytic activity">
    <reaction evidence="14">
        <text>ATP + H2O = ADP + phosphate + H(+)</text>
        <dbReference type="Rhea" id="RHEA:13065"/>
        <dbReference type="ChEBI" id="CHEBI:15377"/>
        <dbReference type="ChEBI" id="CHEBI:15378"/>
        <dbReference type="ChEBI" id="CHEBI:30616"/>
        <dbReference type="ChEBI" id="CHEBI:43474"/>
        <dbReference type="ChEBI" id="CHEBI:456216"/>
        <dbReference type="EC" id="5.6.2.4"/>
    </reaction>
</comment>
<dbReference type="HOGENOM" id="CLU_001114_0_0_5"/>
<evidence type="ECO:0000256" key="7">
    <source>
        <dbReference type="ARBA" id="ARBA00022840"/>
    </source>
</evidence>
<keyword evidence="1" id="KW-0540">Nuclease</keyword>
<dbReference type="InterPro" id="IPR038726">
    <property type="entry name" value="PDDEXK_AddAB-type"/>
</dbReference>
<evidence type="ECO:0000256" key="12">
    <source>
        <dbReference type="ARBA" id="ARBA00034808"/>
    </source>
</evidence>
<dbReference type="PROSITE" id="PS51217">
    <property type="entry name" value="UVRD_HELICASE_CTER"/>
    <property type="match status" value="1"/>
</dbReference>
<dbReference type="EMBL" id="AIMC01000020">
    <property type="protein sequence ID" value="EJF76525.1"/>
    <property type="molecule type" value="Genomic_DNA"/>
</dbReference>
<dbReference type="GO" id="GO:0000725">
    <property type="term" value="P:recombinational repair"/>
    <property type="evidence" value="ECO:0007669"/>
    <property type="project" value="TreeGrafter"/>
</dbReference>
<dbReference type="Gene3D" id="3.90.320.10">
    <property type="match status" value="1"/>
</dbReference>
<keyword evidence="3" id="KW-0227">DNA damage</keyword>
<dbReference type="PATRIC" id="fig|1094552.3.peg.1197"/>
<feature type="binding site" evidence="15">
    <location>
        <begin position="28"/>
        <end position="35"/>
    </location>
    <ligand>
        <name>ATP</name>
        <dbReference type="ChEBI" id="CHEBI:30616"/>
    </ligand>
</feature>
<dbReference type="GO" id="GO:0003677">
    <property type="term" value="F:DNA binding"/>
    <property type="evidence" value="ECO:0007669"/>
    <property type="project" value="UniProtKB-KW"/>
</dbReference>
<dbReference type="EC" id="5.6.2.4" evidence="12"/>
<evidence type="ECO:0000256" key="3">
    <source>
        <dbReference type="ARBA" id="ARBA00022763"/>
    </source>
</evidence>
<comment type="catalytic activity">
    <reaction evidence="11">
        <text>Couples ATP hydrolysis with the unwinding of duplex DNA by translocating in the 3'-5' direction.</text>
        <dbReference type="EC" id="5.6.2.4"/>
    </reaction>
</comment>
<protein>
    <recommendedName>
        <fullName evidence="12">DNA 3'-5' helicase</fullName>
        <ecNumber evidence="12">5.6.2.4</ecNumber>
    </recommendedName>
    <alternativeName>
        <fullName evidence="13">DNA 3'-5' helicase II</fullName>
    </alternativeName>
</protein>
<dbReference type="Proteomes" id="UP000008748">
    <property type="component" value="Unassembled WGS sequence"/>
</dbReference>
<evidence type="ECO:0000256" key="11">
    <source>
        <dbReference type="ARBA" id="ARBA00034617"/>
    </source>
</evidence>
<dbReference type="Gene3D" id="3.30.160.800">
    <property type="match status" value="1"/>
</dbReference>
<evidence type="ECO:0000256" key="13">
    <source>
        <dbReference type="ARBA" id="ARBA00034923"/>
    </source>
</evidence>
<dbReference type="InterPro" id="IPR014151">
    <property type="entry name" value="DNA_helicase_AddA"/>
</dbReference>
<proteinExistence type="predicted"/>
<feature type="domain" description="UvrD-like helicase ATP-binding" evidence="16">
    <location>
        <begin position="7"/>
        <end position="482"/>
    </location>
</feature>
<evidence type="ECO:0000256" key="6">
    <source>
        <dbReference type="ARBA" id="ARBA00022839"/>
    </source>
</evidence>
<comment type="caution">
    <text evidence="18">The sequence shown here is derived from an EMBL/GenBank/DDBJ whole genome shotgun (WGS) entry which is preliminary data.</text>
</comment>
<dbReference type="GO" id="GO:0005524">
    <property type="term" value="F:ATP binding"/>
    <property type="evidence" value="ECO:0007669"/>
    <property type="project" value="UniProtKB-UniRule"/>
</dbReference>
<keyword evidence="2 15" id="KW-0547">Nucleotide-binding</keyword>
<name>J1IZ08_9HYPH</name>
<dbReference type="InterPro" id="IPR027417">
    <property type="entry name" value="P-loop_NTPase"/>
</dbReference>
<evidence type="ECO:0000256" key="4">
    <source>
        <dbReference type="ARBA" id="ARBA00022801"/>
    </source>
</evidence>
<dbReference type="PANTHER" id="PTHR11070">
    <property type="entry name" value="UVRD / RECB / PCRA DNA HELICASE FAMILY MEMBER"/>
    <property type="match status" value="1"/>
</dbReference>
<dbReference type="GO" id="GO:0005829">
    <property type="term" value="C:cytosol"/>
    <property type="evidence" value="ECO:0007669"/>
    <property type="project" value="TreeGrafter"/>
</dbReference>
<evidence type="ECO:0000256" key="9">
    <source>
        <dbReference type="ARBA" id="ARBA00023204"/>
    </source>
</evidence>
<dbReference type="InterPro" id="IPR011335">
    <property type="entry name" value="Restrct_endonuc-II-like"/>
</dbReference>
<reference evidence="18 19" key="1">
    <citation type="submission" date="2012-03" db="EMBL/GenBank/DDBJ databases">
        <title>The Genome Sequence of Bartonella birtlesii LL-WM9.</title>
        <authorList>
            <consortium name="The Broad Institute Genome Sequencing Platform"/>
            <consortium name="The Broad Institute Genome Sequencing Center for Infectious Disease"/>
            <person name="Feldgarden M."/>
            <person name="Kirby J."/>
            <person name="Kosoy M."/>
            <person name="Birtles R."/>
            <person name="Probert W.S."/>
            <person name="Chiaraviglio L."/>
            <person name="Young S.K."/>
            <person name="Zeng Q."/>
            <person name="Gargeya S."/>
            <person name="Fitzgerald M."/>
            <person name="Haas B."/>
            <person name="Abouelleil A."/>
            <person name="Alvarado L."/>
            <person name="Arachchi H.M."/>
            <person name="Berlin A."/>
            <person name="Chapman S.B."/>
            <person name="Gearin G."/>
            <person name="Goldberg J."/>
            <person name="Griggs A."/>
            <person name="Gujja S."/>
            <person name="Hansen M."/>
            <person name="Heiman D."/>
            <person name="Howarth C."/>
            <person name="Larimer J."/>
            <person name="Lui A."/>
            <person name="MacDonald P.J.P."/>
            <person name="McCowen C."/>
            <person name="Montmayeur A."/>
            <person name="Murphy C."/>
            <person name="Neiman D."/>
            <person name="Pearson M."/>
            <person name="Priest M."/>
            <person name="Roberts A."/>
            <person name="Saif S."/>
            <person name="Shea T."/>
            <person name="Sisk P."/>
            <person name="Stolte C."/>
            <person name="Sykes S."/>
            <person name="Wortman J."/>
            <person name="Nusbaum C."/>
            <person name="Birren B."/>
        </authorList>
    </citation>
    <scope>NUCLEOTIDE SEQUENCE [LARGE SCALE GENOMIC DNA]</scope>
    <source>
        <strain evidence="18 19">LL-WM9</strain>
    </source>
</reference>
<dbReference type="PROSITE" id="PS51198">
    <property type="entry name" value="UVRD_HELICASE_ATP_BIND"/>
    <property type="match status" value="1"/>
</dbReference>
<evidence type="ECO:0000256" key="8">
    <source>
        <dbReference type="ARBA" id="ARBA00023125"/>
    </source>
</evidence>
<feature type="domain" description="UvrD-like helicase C-terminal" evidence="17">
    <location>
        <begin position="505"/>
        <end position="783"/>
    </location>
</feature>
<dbReference type="SUPFAM" id="SSF52980">
    <property type="entry name" value="Restriction endonuclease-like"/>
    <property type="match status" value="1"/>
</dbReference>
<dbReference type="InterPro" id="IPR014016">
    <property type="entry name" value="UvrD-like_ATP-bd"/>
</dbReference>
<evidence type="ECO:0000256" key="1">
    <source>
        <dbReference type="ARBA" id="ARBA00022722"/>
    </source>
</evidence>
<dbReference type="GO" id="GO:0043138">
    <property type="term" value="F:3'-5' DNA helicase activity"/>
    <property type="evidence" value="ECO:0007669"/>
    <property type="project" value="UniProtKB-EC"/>
</dbReference>
<dbReference type="NCBIfam" id="TIGR02784">
    <property type="entry name" value="addA_alphas"/>
    <property type="match status" value="1"/>
</dbReference>
<evidence type="ECO:0000256" key="10">
    <source>
        <dbReference type="ARBA" id="ARBA00023235"/>
    </source>
</evidence>
<evidence type="ECO:0000256" key="15">
    <source>
        <dbReference type="PROSITE-ProRule" id="PRU00560"/>
    </source>
</evidence>
<dbReference type="Gene3D" id="1.10.486.10">
    <property type="entry name" value="PCRA, domain 4"/>
    <property type="match status" value="1"/>
</dbReference>
<gene>
    <name evidence="18" type="ORF">ME7_01069</name>
</gene>
<keyword evidence="6" id="KW-0269">Exonuclease</keyword>
<dbReference type="SUPFAM" id="SSF52540">
    <property type="entry name" value="P-loop containing nucleoside triphosphate hydrolases"/>
    <property type="match status" value="1"/>
</dbReference>
<dbReference type="InterPro" id="IPR000212">
    <property type="entry name" value="DNA_helicase_UvrD/REP"/>
</dbReference>
<keyword evidence="9" id="KW-0234">DNA repair</keyword>
<organism evidence="18 19">
    <name type="scientific">Bartonella birtlesii LL-WM9</name>
    <dbReference type="NCBI Taxonomy" id="1094552"/>
    <lineage>
        <taxon>Bacteria</taxon>
        <taxon>Pseudomonadati</taxon>
        <taxon>Pseudomonadota</taxon>
        <taxon>Alphaproteobacteria</taxon>
        <taxon>Hyphomicrobiales</taxon>
        <taxon>Bartonellaceae</taxon>
        <taxon>Bartonella</taxon>
    </lineage>
</organism>
<dbReference type="Pfam" id="PF00580">
    <property type="entry name" value="UvrD-helicase"/>
    <property type="match status" value="1"/>
</dbReference>
<keyword evidence="7 15" id="KW-0067">ATP-binding</keyword>
<evidence type="ECO:0000256" key="5">
    <source>
        <dbReference type="ARBA" id="ARBA00022806"/>
    </source>
</evidence>
<keyword evidence="19" id="KW-1185">Reference proteome</keyword>
<dbReference type="AlphaFoldDB" id="J1IZ08"/>
<dbReference type="PANTHER" id="PTHR11070:SF2">
    <property type="entry name" value="ATP-DEPENDENT DNA HELICASE SRS2"/>
    <property type="match status" value="1"/>
</dbReference>
<evidence type="ECO:0000313" key="18">
    <source>
        <dbReference type="EMBL" id="EJF76525.1"/>
    </source>
</evidence>